<dbReference type="AlphaFoldDB" id="A0AAW5R3M4"/>
<dbReference type="SMART" id="SM00054">
    <property type="entry name" value="EFh"/>
    <property type="match status" value="3"/>
</dbReference>
<dbReference type="Gene3D" id="1.10.238.10">
    <property type="entry name" value="EF-hand"/>
    <property type="match status" value="2"/>
</dbReference>
<feature type="compositionally biased region" description="Basic and acidic residues" evidence="1">
    <location>
        <begin position="158"/>
        <end position="186"/>
    </location>
</feature>
<feature type="region of interest" description="Disordered" evidence="1">
    <location>
        <begin position="157"/>
        <end position="205"/>
    </location>
</feature>
<comment type="caution">
    <text evidence="3">The sequence shown here is derived from an EMBL/GenBank/DDBJ whole genome shotgun (WGS) entry which is preliminary data.</text>
</comment>
<sequence length="205" mass="22003">MKTSTKLLAAAGAVLAVVGVGSAVYADSGWRGHGFGPCRDGGMRGMMHGERGRMGHGVGGHFGGPMGGMMGPMVAKRMFELADTDKDGKLTQAEIDAARTQRFDTYDTNGDGKLSLTEFSALFSEITEPATVRAFQFLDPDGDAEITKEEFDTPSTRLVERFDRNGDGVLSRDDRPGDFDRGRDSRGGYGPKDGMRRGPQQGTEN</sequence>
<dbReference type="InterPro" id="IPR011992">
    <property type="entry name" value="EF-hand-dom_pair"/>
</dbReference>
<name>A0AAW5R3M4_9HYPH</name>
<proteinExistence type="predicted"/>
<dbReference type="Proteomes" id="UP001320898">
    <property type="component" value="Unassembled WGS sequence"/>
</dbReference>
<dbReference type="PROSITE" id="PS50222">
    <property type="entry name" value="EF_HAND_2"/>
    <property type="match status" value="1"/>
</dbReference>
<dbReference type="InterPro" id="IPR018247">
    <property type="entry name" value="EF_Hand_1_Ca_BS"/>
</dbReference>
<protein>
    <submittedName>
        <fullName evidence="3">EF-hand domain-containing protein</fullName>
    </submittedName>
</protein>
<dbReference type="Pfam" id="PF13202">
    <property type="entry name" value="EF-hand_5"/>
    <property type="match status" value="1"/>
</dbReference>
<dbReference type="GO" id="GO:0005509">
    <property type="term" value="F:calcium ion binding"/>
    <property type="evidence" value="ECO:0007669"/>
    <property type="project" value="InterPro"/>
</dbReference>
<dbReference type="RefSeq" id="WP_261618139.1">
    <property type="nucleotide sequence ID" value="NZ_JALIDZ010000013.1"/>
</dbReference>
<evidence type="ECO:0000256" key="1">
    <source>
        <dbReference type="SAM" id="MobiDB-lite"/>
    </source>
</evidence>
<accession>A0AAW5R3M4</accession>
<evidence type="ECO:0000259" key="2">
    <source>
        <dbReference type="PROSITE" id="PS50222"/>
    </source>
</evidence>
<dbReference type="SUPFAM" id="SSF47473">
    <property type="entry name" value="EF-hand"/>
    <property type="match status" value="1"/>
</dbReference>
<feature type="domain" description="EF-hand" evidence="2">
    <location>
        <begin position="94"/>
        <end position="129"/>
    </location>
</feature>
<reference evidence="3 4" key="1">
    <citation type="submission" date="2022-04" db="EMBL/GenBank/DDBJ databases">
        <authorList>
            <person name="Ye Y.-Q."/>
            <person name="Du Z.-J."/>
        </authorList>
    </citation>
    <scope>NUCLEOTIDE SEQUENCE [LARGE SCALE GENOMIC DNA]</scope>
    <source>
        <strain evidence="3 4">A6E488</strain>
    </source>
</reference>
<organism evidence="3 4">
    <name type="scientific">Microbaculum marinisediminis</name>
    <dbReference type="NCBI Taxonomy" id="2931392"/>
    <lineage>
        <taxon>Bacteria</taxon>
        <taxon>Pseudomonadati</taxon>
        <taxon>Pseudomonadota</taxon>
        <taxon>Alphaproteobacteria</taxon>
        <taxon>Hyphomicrobiales</taxon>
        <taxon>Tepidamorphaceae</taxon>
        <taxon>Microbaculum</taxon>
    </lineage>
</organism>
<dbReference type="Pfam" id="PF13499">
    <property type="entry name" value="EF-hand_7"/>
    <property type="match status" value="1"/>
</dbReference>
<evidence type="ECO:0000313" key="4">
    <source>
        <dbReference type="Proteomes" id="UP001320898"/>
    </source>
</evidence>
<keyword evidence="4" id="KW-1185">Reference proteome</keyword>
<dbReference type="PROSITE" id="PS00018">
    <property type="entry name" value="EF_HAND_1"/>
    <property type="match status" value="1"/>
</dbReference>
<gene>
    <name evidence="3" type="ORF">MUB46_22030</name>
</gene>
<dbReference type="EMBL" id="JALIDZ010000013">
    <property type="protein sequence ID" value="MCT8974553.1"/>
    <property type="molecule type" value="Genomic_DNA"/>
</dbReference>
<evidence type="ECO:0000313" key="3">
    <source>
        <dbReference type="EMBL" id="MCT8974553.1"/>
    </source>
</evidence>
<dbReference type="InterPro" id="IPR002048">
    <property type="entry name" value="EF_hand_dom"/>
</dbReference>